<protein>
    <recommendedName>
        <fullName evidence="2">UPF0298 protein SAMN05216225_100132</fullName>
    </recommendedName>
</protein>
<proteinExistence type="inferred from homology"/>
<keyword evidence="4" id="KW-1185">Reference proteome</keyword>
<evidence type="ECO:0000256" key="2">
    <source>
        <dbReference type="HAMAP-Rule" id="MF_01126"/>
    </source>
</evidence>
<dbReference type="EMBL" id="FQVW01000001">
    <property type="protein sequence ID" value="SHF48993.1"/>
    <property type="molecule type" value="Genomic_DNA"/>
</dbReference>
<organism evidence="3 4">
    <name type="scientific">Ornithinibacillus halophilus</name>
    <dbReference type="NCBI Taxonomy" id="930117"/>
    <lineage>
        <taxon>Bacteria</taxon>
        <taxon>Bacillati</taxon>
        <taxon>Bacillota</taxon>
        <taxon>Bacilli</taxon>
        <taxon>Bacillales</taxon>
        <taxon>Bacillaceae</taxon>
        <taxon>Ornithinibacillus</taxon>
    </lineage>
</organism>
<evidence type="ECO:0000313" key="3">
    <source>
        <dbReference type="EMBL" id="SHF48993.1"/>
    </source>
</evidence>
<accession>A0A1M5C2J6</accession>
<evidence type="ECO:0000256" key="1">
    <source>
        <dbReference type="ARBA" id="ARBA00022490"/>
    </source>
</evidence>
<dbReference type="OrthoDB" id="2990788at2"/>
<dbReference type="GO" id="GO:0005737">
    <property type="term" value="C:cytoplasm"/>
    <property type="evidence" value="ECO:0007669"/>
    <property type="project" value="UniProtKB-SubCell"/>
</dbReference>
<dbReference type="RefSeq" id="WP_072886750.1">
    <property type="nucleotide sequence ID" value="NZ_FQVW01000001.1"/>
</dbReference>
<dbReference type="Pfam" id="PF09902">
    <property type="entry name" value="DUF2129"/>
    <property type="match status" value="1"/>
</dbReference>
<dbReference type="STRING" id="930117.SAMN05216225_100132"/>
<dbReference type="Proteomes" id="UP000183988">
    <property type="component" value="Unassembled WGS sequence"/>
</dbReference>
<dbReference type="HAMAP" id="MF_01126">
    <property type="entry name" value="UPF0298"/>
    <property type="match status" value="1"/>
</dbReference>
<gene>
    <name evidence="3" type="ORF">SAMN05216225_100132</name>
</gene>
<dbReference type="AlphaFoldDB" id="A0A1M5C2J6"/>
<sequence>MRTKRQGLIIWFQHMKNIKQIKRFGHLIYVSRRLKYAVIYVEQTKVEEVETKLLKYSFVSKIDRSYKSEIRTNFDNAKPDKAKEYDYKMGI</sequence>
<reference evidence="3 4" key="1">
    <citation type="submission" date="2016-11" db="EMBL/GenBank/DDBJ databases">
        <authorList>
            <person name="Jaros S."/>
            <person name="Januszkiewicz K."/>
            <person name="Wedrychowicz H."/>
        </authorList>
    </citation>
    <scope>NUCLEOTIDE SEQUENCE [LARGE SCALE GENOMIC DNA]</scope>
    <source>
        <strain evidence="3 4">IBRC-M 10683</strain>
    </source>
</reference>
<keyword evidence="1 2" id="KW-0963">Cytoplasm</keyword>
<comment type="subcellular location">
    <subcellularLocation>
        <location evidence="2">Cytoplasm</location>
    </subcellularLocation>
</comment>
<comment type="similarity">
    <text evidence="2">Belongs to the UPF0298 family.</text>
</comment>
<dbReference type="InterPro" id="IPR016979">
    <property type="entry name" value="DUF2129"/>
</dbReference>
<dbReference type="PIRSF" id="PIRSF031653">
    <property type="entry name" value="UCP031653"/>
    <property type="match status" value="1"/>
</dbReference>
<name>A0A1M5C2J6_9BACI</name>
<evidence type="ECO:0000313" key="4">
    <source>
        <dbReference type="Proteomes" id="UP000183988"/>
    </source>
</evidence>